<keyword evidence="1" id="KW-0472">Membrane</keyword>
<feature type="transmembrane region" description="Helical" evidence="1">
    <location>
        <begin position="161"/>
        <end position="178"/>
    </location>
</feature>
<evidence type="ECO:0000256" key="1">
    <source>
        <dbReference type="SAM" id="Phobius"/>
    </source>
</evidence>
<proteinExistence type="predicted"/>
<dbReference type="RefSeq" id="WP_338396929.1">
    <property type="nucleotide sequence ID" value="NZ_AP025292.1"/>
</dbReference>
<evidence type="ECO:0000313" key="3">
    <source>
        <dbReference type="EMBL" id="BDC99647.1"/>
    </source>
</evidence>
<feature type="chain" id="PRO_5045429976" evidence="2">
    <location>
        <begin position="21"/>
        <end position="202"/>
    </location>
</feature>
<gene>
    <name evidence="3" type="ORF">PEPS_19280</name>
</gene>
<feature type="signal peptide" evidence="2">
    <location>
        <begin position="1"/>
        <end position="20"/>
    </location>
</feature>
<evidence type="ECO:0000313" key="4">
    <source>
        <dbReference type="Proteomes" id="UP001354989"/>
    </source>
</evidence>
<dbReference type="EMBL" id="AP025292">
    <property type="protein sequence ID" value="BDC99647.1"/>
    <property type="molecule type" value="Genomic_DNA"/>
</dbReference>
<protein>
    <submittedName>
        <fullName evidence="3">Uncharacterized protein</fullName>
    </submittedName>
</protein>
<reference evidence="3 4" key="1">
    <citation type="submission" date="2021-12" db="EMBL/GenBank/DDBJ databases">
        <title>Genome sequencing of bacteria with rrn-lacking chromosome and rrn-plasmid.</title>
        <authorList>
            <person name="Anda M."/>
            <person name="Iwasaki W."/>
        </authorList>
    </citation>
    <scope>NUCLEOTIDE SEQUENCE [LARGE SCALE GENOMIC DNA]</scope>
    <source>
        <strain evidence="3 4">NBRC 101262</strain>
    </source>
</reference>
<sequence length="202" mass="22622">MTSRLFKVLCLLLISQTAFSQAYLHFDNAYQSQYQIQEKKKKSGLLALSPPKNSEKIVIYHRKFQEVTLNPFAIATSGLSENQIFIKQGEQKFQPASVVMLEQATGKQEQYAHYYRQIHRLKTAETASILLGAGLIASGILHTVTTNNIEGKTAQYRTSPMLYMGATVGLSSLIWRAIRKKKIRALVDDFNQHGAAQSISGL</sequence>
<keyword evidence="1" id="KW-0812">Transmembrane</keyword>
<keyword evidence="1" id="KW-1133">Transmembrane helix</keyword>
<keyword evidence="4" id="KW-1185">Reference proteome</keyword>
<evidence type="ECO:0000256" key="2">
    <source>
        <dbReference type="SAM" id="SignalP"/>
    </source>
</evidence>
<keyword evidence="2" id="KW-0732">Signal</keyword>
<accession>A0ABM7VFK3</accession>
<organism evidence="3 4">
    <name type="scientific">Persicobacter psychrovividus</name>
    <dbReference type="NCBI Taxonomy" id="387638"/>
    <lineage>
        <taxon>Bacteria</taxon>
        <taxon>Pseudomonadati</taxon>
        <taxon>Bacteroidota</taxon>
        <taxon>Cytophagia</taxon>
        <taxon>Cytophagales</taxon>
        <taxon>Persicobacteraceae</taxon>
        <taxon>Persicobacter</taxon>
    </lineage>
</organism>
<name>A0ABM7VFK3_9BACT</name>
<dbReference type="Proteomes" id="UP001354989">
    <property type="component" value="Chromosome"/>
</dbReference>